<keyword evidence="2" id="KW-1185">Reference proteome</keyword>
<protein>
    <submittedName>
        <fullName evidence="1">Uncharacterized protein</fullName>
    </submittedName>
</protein>
<organism evidence="1 2">
    <name type="scientific">Brachionus plicatilis</name>
    <name type="common">Marine rotifer</name>
    <name type="synonym">Brachionus muelleri</name>
    <dbReference type="NCBI Taxonomy" id="10195"/>
    <lineage>
        <taxon>Eukaryota</taxon>
        <taxon>Metazoa</taxon>
        <taxon>Spiralia</taxon>
        <taxon>Gnathifera</taxon>
        <taxon>Rotifera</taxon>
        <taxon>Eurotatoria</taxon>
        <taxon>Monogononta</taxon>
        <taxon>Pseudotrocha</taxon>
        <taxon>Ploima</taxon>
        <taxon>Brachionidae</taxon>
        <taxon>Brachionus</taxon>
    </lineage>
</organism>
<sequence>MYSKSERIIKSFLCYLINSLLPGLKFLKKLQNRITQTGTADFLKLIYLNFISIKNSEYEI</sequence>
<dbReference type="AlphaFoldDB" id="A0A3M7QYU3"/>
<proteinExistence type="predicted"/>
<name>A0A3M7QYU3_BRAPC</name>
<dbReference type="EMBL" id="REGN01004801">
    <property type="protein sequence ID" value="RNA16135.1"/>
    <property type="molecule type" value="Genomic_DNA"/>
</dbReference>
<gene>
    <name evidence="1" type="ORF">BpHYR1_036709</name>
</gene>
<evidence type="ECO:0000313" key="1">
    <source>
        <dbReference type="EMBL" id="RNA16135.1"/>
    </source>
</evidence>
<reference evidence="1 2" key="1">
    <citation type="journal article" date="2018" name="Sci. Rep.">
        <title>Genomic signatures of local adaptation to the degree of environmental predictability in rotifers.</title>
        <authorList>
            <person name="Franch-Gras L."/>
            <person name="Hahn C."/>
            <person name="Garcia-Roger E.M."/>
            <person name="Carmona M.J."/>
            <person name="Serra M."/>
            <person name="Gomez A."/>
        </authorList>
    </citation>
    <scope>NUCLEOTIDE SEQUENCE [LARGE SCALE GENOMIC DNA]</scope>
    <source>
        <strain evidence="1">HYR1</strain>
    </source>
</reference>
<dbReference type="Proteomes" id="UP000276133">
    <property type="component" value="Unassembled WGS sequence"/>
</dbReference>
<accession>A0A3M7QYU3</accession>
<comment type="caution">
    <text evidence="1">The sequence shown here is derived from an EMBL/GenBank/DDBJ whole genome shotgun (WGS) entry which is preliminary data.</text>
</comment>
<evidence type="ECO:0000313" key="2">
    <source>
        <dbReference type="Proteomes" id="UP000276133"/>
    </source>
</evidence>